<name>A0A917ELP8_9BACI</name>
<dbReference type="PANTHER" id="PTHR35530">
    <property type="entry name" value="TAUTOMERASE-RELATED"/>
    <property type="match status" value="1"/>
</dbReference>
<dbReference type="InterPro" id="IPR014347">
    <property type="entry name" value="Tautomerase/MIF_sf"/>
</dbReference>
<evidence type="ECO:0000313" key="5">
    <source>
        <dbReference type="Proteomes" id="UP000605259"/>
    </source>
</evidence>
<dbReference type="InterPro" id="IPR004370">
    <property type="entry name" value="4-OT-like_dom"/>
</dbReference>
<dbReference type="SUPFAM" id="SSF55331">
    <property type="entry name" value="Tautomerase/MIF"/>
    <property type="match status" value="1"/>
</dbReference>
<dbReference type="AlphaFoldDB" id="A0A917ELP8"/>
<dbReference type="PANTHER" id="PTHR35530:SF2">
    <property type="entry name" value="BSL4019 PROTEIN"/>
    <property type="match status" value="1"/>
</dbReference>
<proteinExistence type="inferred from homology"/>
<reference evidence="4" key="1">
    <citation type="journal article" date="2014" name="Int. J. Syst. Evol. Microbiol.">
        <title>Complete genome sequence of Corynebacterium casei LMG S-19264T (=DSM 44701T), isolated from a smear-ripened cheese.</title>
        <authorList>
            <consortium name="US DOE Joint Genome Institute (JGI-PGF)"/>
            <person name="Walter F."/>
            <person name="Albersmeier A."/>
            <person name="Kalinowski J."/>
            <person name="Ruckert C."/>
        </authorList>
    </citation>
    <scope>NUCLEOTIDE SEQUENCE</scope>
    <source>
        <strain evidence="4">CGMCC 1.12698</strain>
    </source>
</reference>
<sequence length="62" mass="7290">MPVIHIHMLEGRSEDQIIRFMEEITCITVERLKVKEDQVRIIIHEIPPSRWAVAGQVKVNKK</sequence>
<organism evidence="4 5">
    <name type="scientific">Priestia taiwanensis</name>
    <dbReference type="NCBI Taxonomy" id="1347902"/>
    <lineage>
        <taxon>Bacteria</taxon>
        <taxon>Bacillati</taxon>
        <taxon>Bacillota</taxon>
        <taxon>Bacilli</taxon>
        <taxon>Bacillales</taxon>
        <taxon>Bacillaceae</taxon>
        <taxon>Priestia</taxon>
    </lineage>
</organism>
<dbReference type="Gene3D" id="3.30.429.10">
    <property type="entry name" value="Macrophage Migration Inhibitory Factor"/>
    <property type="match status" value="1"/>
</dbReference>
<dbReference type="GO" id="GO:0016853">
    <property type="term" value="F:isomerase activity"/>
    <property type="evidence" value="ECO:0007669"/>
    <property type="project" value="UniProtKB-KW"/>
</dbReference>
<comment type="similarity">
    <text evidence="1">Belongs to the 4-oxalocrotonate tautomerase family.</text>
</comment>
<evidence type="ECO:0000259" key="3">
    <source>
        <dbReference type="Pfam" id="PF01361"/>
    </source>
</evidence>
<dbReference type="EMBL" id="BMFK01000001">
    <property type="protein sequence ID" value="GGE60855.1"/>
    <property type="molecule type" value="Genomic_DNA"/>
</dbReference>
<gene>
    <name evidence="4" type="ORF">GCM10007140_08910</name>
</gene>
<dbReference type="RefSeq" id="WP_188387215.1">
    <property type="nucleotide sequence ID" value="NZ_BMFK01000001.1"/>
</dbReference>
<evidence type="ECO:0000313" key="4">
    <source>
        <dbReference type="EMBL" id="GGE60855.1"/>
    </source>
</evidence>
<feature type="domain" description="4-oxalocrotonate tautomerase-like" evidence="3">
    <location>
        <begin position="2"/>
        <end position="58"/>
    </location>
</feature>
<evidence type="ECO:0000256" key="1">
    <source>
        <dbReference type="ARBA" id="ARBA00006723"/>
    </source>
</evidence>
<comment type="caution">
    <text evidence="4">The sequence shown here is derived from an EMBL/GenBank/DDBJ whole genome shotgun (WGS) entry which is preliminary data.</text>
</comment>
<protein>
    <submittedName>
        <fullName evidence="4">Tautomerase</fullName>
    </submittedName>
</protein>
<reference evidence="4" key="2">
    <citation type="submission" date="2020-09" db="EMBL/GenBank/DDBJ databases">
        <authorList>
            <person name="Sun Q."/>
            <person name="Zhou Y."/>
        </authorList>
    </citation>
    <scope>NUCLEOTIDE SEQUENCE</scope>
    <source>
        <strain evidence="4">CGMCC 1.12698</strain>
    </source>
</reference>
<keyword evidence="2" id="KW-0413">Isomerase</keyword>
<evidence type="ECO:0000256" key="2">
    <source>
        <dbReference type="ARBA" id="ARBA00023235"/>
    </source>
</evidence>
<dbReference type="Pfam" id="PF01361">
    <property type="entry name" value="Tautomerase"/>
    <property type="match status" value="1"/>
</dbReference>
<keyword evidence="5" id="KW-1185">Reference proteome</keyword>
<accession>A0A917ELP8</accession>
<dbReference type="Proteomes" id="UP000605259">
    <property type="component" value="Unassembled WGS sequence"/>
</dbReference>